<feature type="compositionally biased region" description="Gly residues" evidence="1">
    <location>
        <begin position="1"/>
        <end position="10"/>
    </location>
</feature>
<proteinExistence type="predicted"/>
<dbReference type="Proteomes" id="UP001139104">
    <property type="component" value="Unassembled WGS sequence"/>
</dbReference>
<evidence type="ECO:0000313" key="2">
    <source>
        <dbReference type="EMBL" id="MCI4685090.1"/>
    </source>
</evidence>
<dbReference type="EMBL" id="JAIVFP010000005">
    <property type="protein sequence ID" value="MCI4685090.1"/>
    <property type="molecule type" value="Genomic_DNA"/>
</dbReference>
<reference evidence="2" key="1">
    <citation type="journal article" date="2022" name="ISME J.">
        <title>Identification of active gaseous-alkane degraders at natural gas seeps.</title>
        <authorList>
            <person name="Farhan Ul Haque M."/>
            <person name="Hernandez M."/>
            <person name="Crombie A.T."/>
            <person name="Murrell J.C."/>
        </authorList>
    </citation>
    <scope>NUCLEOTIDE SEQUENCE</scope>
    <source>
        <strain evidence="2">PC2</strain>
    </source>
</reference>
<keyword evidence="3" id="KW-1185">Reference proteome</keyword>
<sequence length="128" mass="13714">MSGPPSGFGGSISTVTDDSGETDIDLEGLARWLGDDDAPPSPKEQRRSARATRCAETFGSQSPAALDLLAIVDLAWHDCYGDGELPSQVVDDLFVTSGGDLETMVHMASLALTDWRDLRMNADRARSE</sequence>
<dbReference type="RefSeq" id="WP_243069110.1">
    <property type="nucleotide sequence ID" value="NZ_JAIVFP010000005.1"/>
</dbReference>
<organism evidence="2 3">
    <name type="scientific">Candidatus Rhodoblastus alkanivorans</name>
    <dbReference type="NCBI Taxonomy" id="2954117"/>
    <lineage>
        <taxon>Bacteria</taxon>
        <taxon>Pseudomonadati</taxon>
        <taxon>Pseudomonadota</taxon>
        <taxon>Alphaproteobacteria</taxon>
        <taxon>Hyphomicrobiales</taxon>
        <taxon>Rhodoblastaceae</taxon>
        <taxon>Rhodoblastus</taxon>
    </lineage>
</organism>
<accession>A0ABS9ZBJ4</accession>
<feature type="region of interest" description="Disordered" evidence="1">
    <location>
        <begin position="1"/>
        <end position="55"/>
    </location>
</feature>
<gene>
    <name evidence="2" type="ORF">K2U94_20410</name>
</gene>
<name>A0ABS9ZBJ4_9HYPH</name>
<evidence type="ECO:0000313" key="3">
    <source>
        <dbReference type="Proteomes" id="UP001139104"/>
    </source>
</evidence>
<protein>
    <recommendedName>
        <fullName evidence="4">DUF3572 domain-containing protein</fullName>
    </recommendedName>
</protein>
<evidence type="ECO:0000256" key="1">
    <source>
        <dbReference type="SAM" id="MobiDB-lite"/>
    </source>
</evidence>
<comment type="caution">
    <text evidence="2">The sequence shown here is derived from an EMBL/GenBank/DDBJ whole genome shotgun (WGS) entry which is preliminary data.</text>
</comment>
<evidence type="ECO:0008006" key="4">
    <source>
        <dbReference type="Google" id="ProtNLM"/>
    </source>
</evidence>